<gene>
    <name evidence="12" type="primary">LOC104266115</name>
</gene>
<dbReference type="GO" id="GO:0044666">
    <property type="term" value="C:MLL3/4 complex"/>
    <property type="evidence" value="ECO:0007669"/>
    <property type="project" value="TreeGrafter"/>
</dbReference>
<dbReference type="GO" id="GO:0042800">
    <property type="term" value="F:histone H3K4 methyltransferase activity"/>
    <property type="evidence" value="ECO:0007669"/>
    <property type="project" value="TreeGrafter"/>
</dbReference>
<keyword evidence="5" id="KW-0862">Zinc</keyword>
<feature type="compositionally biased region" description="Low complexity" evidence="10">
    <location>
        <begin position="294"/>
        <end position="304"/>
    </location>
</feature>
<feature type="region of interest" description="Disordered" evidence="10">
    <location>
        <begin position="58"/>
        <end position="118"/>
    </location>
</feature>
<sequence length="616" mass="67164">MLHCNECKRWVHDECEDVIDMDTYFDMGTDYSCPRCRDEAEDVPPQSEDLVQNDETIVFSSPSTSQLPGKSGPSGILLEDVSQKDAAKRSNISASMESDQSSTGMKGSSTDPMLFSAGNQLGDLKKRNISGDISLHHPRLGSQDRKSSSDSHIGNIFPDADTQDPLSGLFSGDAYQPIVSVPMLFEDSQGNVLTKELPEWPKRKARRLSSDSSPPTKPQPKPALSPTDSPPNSHGKGMGKPGTMFGKGKPFTARRRPGVRGARGKGYSRGKGRGSRRPRGGLSASAGTPALNIPSPTGPMTSPGQPSPSPSVSARRRSRSRWRSSVSGAESVLGAIVAADVGPESADEEYGDSMHNTVVLCSADDDFTLNQDMCVVCGSFGQGAEGRLVACSQCGQCYHPYCVNLKLTKVVLRKGWRCLDCTVCEECGAADNPSHLLLCDDCDISYHTYCLKPPLQHVPKGGWKCKWCVRCTHCGSTSPGTNCDWQENYTSCGLCASLAHCPFCRKSYRDEEIIMQCSHCERWLHASCECLFSESDIEKVLEKGYTCILCRPKGTTPPHLDLNPHSMDGDPSTGIYPGRTRSDAEAVKVSFGKVTRYNLVKLDFRLFVMRSHQCSW</sequence>
<evidence type="ECO:0000256" key="10">
    <source>
        <dbReference type="SAM" id="MobiDB-lite"/>
    </source>
</evidence>
<evidence type="ECO:0000256" key="2">
    <source>
        <dbReference type="ARBA" id="ARBA00022723"/>
    </source>
</evidence>
<evidence type="ECO:0000256" key="5">
    <source>
        <dbReference type="ARBA" id="ARBA00022833"/>
    </source>
</evidence>
<dbReference type="SMART" id="SM00249">
    <property type="entry name" value="PHD"/>
    <property type="match status" value="4"/>
</dbReference>
<feature type="compositionally biased region" description="Polar residues" evidence="10">
    <location>
        <begin position="90"/>
        <end position="111"/>
    </location>
</feature>
<dbReference type="InterPro" id="IPR013083">
    <property type="entry name" value="Znf_RING/FYVE/PHD"/>
</dbReference>
<evidence type="ECO:0000256" key="6">
    <source>
        <dbReference type="ARBA" id="ARBA00023015"/>
    </source>
</evidence>
<dbReference type="PANTHER" id="PTHR45888">
    <property type="entry name" value="HL01030P-RELATED"/>
    <property type="match status" value="1"/>
</dbReference>
<dbReference type="GO" id="GO:0045944">
    <property type="term" value="P:positive regulation of transcription by RNA polymerase II"/>
    <property type="evidence" value="ECO:0007669"/>
    <property type="project" value="TreeGrafter"/>
</dbReference>
<feature type="compositionally biased region" description="Basic residues" evidence="10">
    <location>
        <begin position="252"/>
        <end position="279"/>
    </location>
</feature>
<feature type="region of interest" description="Disordered" evidence="10">
    <location>
        <begin position="195"/>
        <end position="326"/>
    </location>
</feature>
<evidence type="ECO:0000256" key="4">
    <source>
        <dbReference type="ARBA" id="ARBA00022771"/>
    </source>
</evidence>
<dbReference type="PANTHER" id="PTHR45888:SF6">
    <property type="entry name" value="HL01030P-RELATED"/>
    <property type="match status" value="1"/>
</dbReference>
<dbReference type="FunFam" id="3.30.40.10:FF:001142">
    <property type="entry name" value="Histone-lysine N-methyltransferase"/>
    <property type="match status" value="1"/>
</dbReference>
<feature type="region of interest" description="Disordered" evidence="10">
    <location>
        <begin position="133"/>
        <end position="160"/>
    </location>
</feature>
<feature type="domain" description="PHD-type" evidence="11">
    <location>
        <begin position="498"/>
        <end position="553"/>
    </location>
</feature>
<dbReference type="AlphaFoldDB" id="A0A6F9DJJ8"/>
<dbReference type="GO" id="GO:0008270">
    <property type="term" value="F:zinc ion binding"/>
    <property type="evidence" value="ECO:0007669"/>
    <property type="project" value="UniProtKB-KW"/>
</dbReference>
<dbReference type="Pfam" id="PF00628">
    <property type="entry name" value="PHD"/>
    <property type="match status" value="1"/>
</dbReference>
<keyword evidence="2" id="KW-0479">Metal-binding</keyword>
<reference evidence="12" key="1">
    <citation type="submission" date="2020-04" db="EMBL/GenBank/DDBJ databases">
        <authorList>
            <person name="Neveu A P."/>
        </authorList>
    </citation>
    <scope>NUCLEOTIDE SEQUENCE</scope>
    <source>
        <tissue evidence="12">Whole embryo</tissue>
    </source>
</reference>
<accession>A0A6F9DJJ8</accession>
<organism evidence="12">
    <name type="scientific">Phallusia mammillata</name>
    <dbReference type="NCBI Taxonomy" id="59560"/>
    <lineage>
        <taxon>Eukaryota</taxon>
        <taxon>Metazoa</taxon>
        <taxon>Chordata</taxon>
        <taxon>Tunicata</taxon>
        <taxon>Ascidiacea</taxon>
        <taxon>Phlebobranchia</taxon>
        <taxon>Ascidiidae</taxon>
        <taxon>Phallusia</taxon>
    </lineage>
</organism>
<evidence type="ECO:0000256" key="3">
    <source>
        <dbReference type="ARBA" id="ARBA00022737"/>
    </source>
</evidence>
<dbReference type="InterPro" id="IPR019787">
    <property type="entry name" value="Znf_PHD-finger"/>
</dbReference>
<dbReference type="InterPro" id="IPR011011">
    <property type="entry name" value="Znf_FYVE_PHD"/>
</dbReference>
<dbReference type="EMBL" id="LR787338">
    <property type="protein sequence ID" value="CAB3263200.1"/>
    <property type="molecule type" value="mRNA"/>
</dbReference>
<comment type="subcellular location">
    <subcellularLocation>
        <location evidence="1">Nucleus</location>
    </subcellularLocation>
</comment>
<feature type="domain" description="PHD-type" evidence="11">
    <location>
        <begin position="421"/>
        <end position="471"/>
    </location>
</feature>
<evidence type="ECO:0000256" key="1">
    <source>
        <dbReference type="ARBA" id="ARBA00004123"/>
    </source>
</evidence>
<dbReference type="PROSITE" id="PS50016">
    <property type="entry name" value="ZF_PHD_2"/>
    <property type="match status" value="3"/>
</dbReference>
<evidence type="ECO:0000256" key="7">
    <source>
        <dbReference type="ARBA" id="ARBA00023163"/>
    </source>
</evidence>
<keyword evidence="6" id="KW-0805">Transcription regulation</keyword>
<feature type="domain" description="PHD-type" evidence="11">
    <location>
        <begin position="371"/>
        <end position="424"/>
    </location>
</feature>
<dbReference type="InterPro" id="IPR001965">
    <property type="entry name" value="Znf_PHD"/>
</dbReference>
<keyword evidence="4 9" id="KW-0863">Zinc-finger</keyword>
<evidence type="ECO:0000256" key="8">
    <source>
        <dbReference type="ARBA" id="ARBA00023242"/>
    </source>
</evidence>
<name>A0A6F9DJJ8_9ASCI</name>
<dbReference type="Gene3D" id="3.30.40.10">
    <property type="entry name" value="Zinc/RING finger domain, C3HC4 (zinc finger)"/>
    <property type="match status" value="4"/>
</dbReference>
<evidence type="ECO:0000313" key="12">
    <source>
        <dbReference type="EMBL" id="CAB3263200.1"/>
    </source>
</evidence>
<keyword evidence="7" id="KW-0804">Transcription</keyword>
<protein>
    <submittedName>
        <fullName evidence="12">Uncharacterized protein LOC104266115</fullName>
    </submittedName>
</protein>
<dbReference type="GO" id="GO:0003713">
    <property type="term" value="F:transcription coactivator activity"/>
    <property type="evidence" value="ECO:0007669"/>
    <property type="project" value="TreeGrafter"/>
</dbReference>
<evidence type="ECO:0000256" key="9">
    <source>
        <dbReference type="PROSITE-ProRule" id="PRU00146"/>
    </source>
</evidence>
<proteinExistence type="evidence at transcript level"/>
<evidence type="ECO:0000259" key="11">
    <source>
        <dbReference type="PROSITE" id="PS50016"/>
    </source>
</evidence>
<keyword evidence="8" id="KW-0539">Nucleus</keyword>
<keyword evidence="3" id="KW-0677">Repeat</keyword>
<dbReference type="CDD" id="cd15513">
    <property type="entry name" value="PHD5_KMT2C_like"/>
    <property type="match status" value="1"/>
</dbReference>
<feature type="compositionally biased region" description="Polar residues" evidence="10">
    <location>
        <begin position="58"/>
        <end position="68"/>
    </location>
</feature>
<dbReference type="SUPFAM" id="SSF57903">
    <property type="entry name" value="FYVE/PHD zinc finger"/>
    <property type="match status" value="4"/>
</dbReference>